<evidence type="ECO:0000259" key="2">
    <source>
        <dbReference type="Pfam" id="PF05731"/>
    </source>
</evidence>
<dbReference type="InterPro" id="IPR008858">
    <property type="entry name" value="TROVE_dom"/>
</dbReference>
<reference evidence="3 4" key="1">
    <citation type="submission" date="2021-06" db="EMBL/GenBank/DDBJ databases">
        <authorList>
            <person name="Palmer J.M."/>
        </authorList>
    </citation>
    <scope>NUCLEOTIDE SEQUENCE [LARGE SCALE GENOMIC DNA]</scope>
    <source>
        <strain evidence="3 4">XC_2019</strain>
        <tissue evidence="3">Muscle</tissue>
    </source>
</reference>
<dbReference type="PANTHER" id="PTHR44791:SF1">
    <property type="entry name" value="TELOMERASE PROTEIN COMPONENT 1"/>
    <property type="match status" value="1"/>
</dbReference>
<feature type="region of interest" description="Disordered" evidence="1">
    <location>
        <begin position="1"/>
        <end position="20"/>
    </location>
</feature>
<protein>
    <recommendedName>
        <fullName evidence="2">TROVE domain-containing protein</fullName>
    </recommendedName>
</protein>
<dbReference type="PANTHER" id="PTHR44791">
    <property type="entry name" value="TELOMERASE PROTEIN COMPONENT 1 TEP1"/>
    <property type="match status" value="1"/>
</dbReference>
<feature type="compositionally biased region" description="Basic and acidic residues" evidence="1">
    <location>
        <begin position="91"/>
        <end position="100"/>
    </location>
</feature>
<evidence type="ECO:0000313" key="3">
    <source>
        <dbReference type="EMBL" id="MEQ2200491.1"/>
    </source>
</evidence>
<evidence type="ECO:0000256" key="1">
    <source>
        <dbReference type="SAM" id="MobiDB-lite"/>
    </source>
</evidence>
<name>A0ABV0QXB3_9TELE</name>
<dbReference type="InterPro" id="IPR052652">
    <property type="entry name" value="Telomerase_Complex_Comp"/>
</dbReference>
<comment type="caution">
    <text evidence="3">The sequence shown here is derived from an EMBL/GenBank/DDBJ whole genome shotgun (WGS) entry which is preliminary data.</text>
</comment>
<evidence type="ECO:0000313" key="4">
    <source>
        <dbReference type="Proteomes" id="UP001434883"/>
    </source>
</evidence>
<dbReference type="InterPro" id="IPR037214">
    <property type="entry name" value="TROVE_dom_sf"/>
</dbReference>
<keyword evidence="4" id="KW-1185">Reference proteome</keyword>
<feature type="region of interest" description="Disordered" evidence="1">
    <location>
        <begin position="88"/>
        <end position="110"/>
    </location>
</feature>
<accession>A0ABV0QXB3</accession>
<feature type="domain" description="TROVE" evidence="2">
    <location>
        <begin position="244"/>
        <end position="305"/>
    </location>
</feature>
<proteinExistence type="predicted"/>
<dbReference type="SUPFAM" id="SSF140864">
    <property type="entry name" value="TROVE domain-like"/>
    <property type="match status" value="1"/>
</dbReference>
<organism evidence="3 4">
    <name type="scientific">Xenoophorus captivus</name>
    <dbReference type="NCBI Taxonomy" id="1517983"/>
    <lineage>
        <taxon>Eukaryota</taxon>
        <taxon>Metazoa</taxon>
        <taxon>Chordata</taxon>
        <taxon>Craniata</taxon>
        <taxon>Vertebrata</taxon>
        <taxon>Euteleostomi</taxon>
        <taxon>Actinopterygii</taxon>
        <taxon>Neopterygii</taxon>
        <taxon>Teleostei</taxon>
        <taxon>Neoteleostei</taxon>
        <taxon>Acanthomorphata</taxon>
        <taxon>Ovalentaria</taxon>
        <taxon>Atherinomorphae</taxon>
        <taxon>Cyprinodontiformes</taxon>
        <taxon>Goodeidae</taxon>
        <taxon>Xenoophorus</taxon>
    </lineage>
</organism>
<gene>
    <name evidence="3" type="ORF">XENOCAPTIV_030192</name>
</gene>
<dbReference type="Proteomes" id="UP001434883">
    <property type="component" value="Unassembled WGS sequence"/>
</dbReference>
<dbReference type="Pfam" id="PF05731">
    <property type="entry name" value="TROVE"/>
    <property type="match status" value="1"/>
</dbReference>
<sequence>MTPQSSSLFPAQPSSLPSLQATSLSSTSSFLLSTDSALLGTQNKLLTTGSAGLGSSLTSTVPSHSLVPLLLAGDPLVNRFADPPSFLKHGLSGEKKRDKGEEDEEISEEMASSYEETSVYLLLNAVCCSLVNKSKPPGQKDWNSQDSVWTTITKLAEDISDVDPQFLLKVAVYTRQELNIRITTNFLLALAASLASTKPHVRSKSKSGSTSMSCLHFLNFYLNKLIILFQCFNSCLPTCLKKAMVDKYPSDVKAFTHSGIKGVWDPDRAGQRMKLKEPQTWERLLSLEGNKAATWEKLIGKNSKMGVAT</sequence>
<dbReference type="EMBL" id="JAHRIN010026126">
    <property type="protein sequence ID" value="MEQ2200491.1"/>
    <property type="molecule type" value="Genomic_DNA"/>
</dbReference>